<dbReference type="InterPro" id="IPR005338">
    <property type="entry name" value="Anhydro_N_Ac-Mur_kinase"/>
</dbReference>
<keyword evidence="1 2" id="KW-0418">Kinase</keyword>
<accession>A0A919Y0J0</accession>
<dbReference type="GO" id="GO:0016773">
    <property type="term" value="F:phosphotransferase activity, alcohol group as acceptor"/>
    <property type="evidence" value="ECO:0007669"/>
    <property type="project" value="UniProtKB-UniRule"/>
</dbReference>
<dbReference type="GO" id="GO:0016301">
    <property type="term" value="F:kinase activity"/>
    <property type="evidence" value="ECO:0007669"/>
    <property type="project" value="UniProtKB-KW"/>
</dbReference>
<sequence>MNKPSKVDAAYLVGLMSGTSVDGIDAAVVKLSPSADREHGVEVELLAFENTPFPVQARNSIFELFDPANATIDKVGAMNMWLGELYAQATLSVIGKCGLSASQIFAIGSHGQTIYHAPEKKAIGGYNLHYTVQIGEGAVIANRTGIPCVSDFRVADMAMGGQGAPLVPFTEYVLFTDPERTLLMQNIGGIGNVTVLPANASPEQVFAFDTGPGNMIIDGLVSQLYAPLTMDAGGEIAAGGQVISELLEWMQQNEYYAMPLPKSTGRERFGQQYVAQILELMKTNRWKAEDVIATATRLTAWSIVDGYERYIKPQHQAQQLLVGGGGSYNKTLLRDLQQLFAPHQVQVLTQEDIGGNSDAKEAIAFALLAYYTMNRMPNNMPRVTGASGPVIMGKVSFPYPGR</sequence>
<evidence type="ECO:0000313" key="2">
    <source>
        <dbReference type="EMBL" id="GIO42407.1"/>
    </source>
</evidence>
<comment type="pathway">
    <text evidence="1">Cell wall biogenesis; peptidoglycan recycling.</text>
</comment>
<comment type="caution">
    <text evidence="2">The sequence shown here is derived from an EMBL/GenBank/DDBJ whole genome shotgun (WGS) entry which is preliminary data.</text>
</comment>
<evidence type="ECO:0000313" key="3">
    <source>
        <dbReference type="Proteomes" id="UP000678895"/>
    </source>
</evidence>
<gene>
    <name evidence="1 2" type="primary">anmK</name>
    <name evidence="2" type="ORF">J41TS4_21650</name>
</gene>
<dbReference type="GO" id="GO:0005524">
    <property type="term" value="F:ATP binding"/>
    <property type="evidence" value="ECO:0007669"/>
    <property type="project" value="UniProtKB-UniRule"/>
</dbReference>
<keyword evidence="3" id="KW-1185">Reference proteome</keyword>
<organism evidence="2 3">
    <name type="scientific">Paenibacillus apis</name>
    <dbReference type="NCBI Taxonomy" id="1792174"/>
    <lineage>
        <taxon>Bacteria</taxon>
        <taxon>Bacillati</taxon>
        <taxon>Bacillota</taxon>
        <taxon>Bacilli</taxon>
        <taxon>Bacillales</taxon>
        <taxon>Paenibacillaceae</taxon>
        <taxon>Paenibacillus</taxon>
    </lineage>
</organism>
<evidence type="ECO:0000256" key="1">
    <source>
        <dbReference type="HAMAP-Rule" id="MF_01270"/>
    </source>
</evidence>
<comment type="catalytic activity">
    <reaction evidence="1">
        <text>1,6-anhydro-N-acetyl-beta-muramate + ATP + H2O = N-acetyl-D-muramate 6-phosphate + ADP + H(+)</text>
        <dbReference type="Rhea" id="RHEA:24952"/>
        <dbReference type="ChEBI" id="CHEBI:15377"/>
        <dbReference type="ChEBI" id="CHEBI:15378"/>
        <dbReference type="ChEBI" id="CHEBI:30616"/>
        <dbReference type="ChEBI" id="CHEBI:58690"/>
        <dbReference type="ChEBI" id="CHEBI:58722"/>
        <dbReference type="ChEBI" id="CHEBI:456216"/>
        <dbReference type="EC" id="2.7.1.170"/>
    </reaction>
</comment>
<protein>
    <recommendedName>
        <fullName evidence="1">Anhydro-N-acetylmuramic acid kinase</fullName>
        <ecNumber evidence="1">2.7.1.170</ecNumber>
    </recommendedName>
    <alternativeName>
        <fullName evidence="1">AnhMurNAc kinase</fullName>
    </alternativeName>
</protein>
<dbReference type="PANTHER" id="PTHR30605:SF0">
    <property type="entry name" value="ANHYDRO-N-ACETYLMURAMIC ACID KINASE"/>
    <property type="match status" value="1"/>
</dbReference>
<dbReference type="HAMAP" id="MF_01270">
    <property type="entry name" value="AnhMurNAc_kinase"/>
    <property type="match status" value="1"/>
</dbReference>
<comment type="similarity">
    <text evidence="1">Belongs to the anhydro-N-acetylmuramic acid kinase family.</text>
</comment>
<dbReference type="Proteomes" id="UP000678895">
    <property type="component" value="Unassembled WGS sequence"/>
</dbReference>
<dbReference type="GO" id="GO:0006040">
    <property type="term" value="P:amino sugar metabolic process"/>
    <property type="evidence" value="ECO:0007669"/>
    <property type="project" value="InterPro"/>
</dbReference>
<dbReference type="AlphaFoldDB" id="A0A919Y0J0"/>
<keyword evidence="1" id="KW-0067">ATP-binding</keyword>
<keyword evidence="1" id="KW-0119">Carbohydrate metabolism</keyword>
<feature type="binding site" evidence="1">
    <location>
        <begin position="18"/>
        <end position="25"/>
    </location>
    <ligand>
        <name>ATP</name>
        <dbReference type="ChEBI" id="CHEBI:30616"/>
    </ligand>
</feature>
<dbReference type="Gene3D" id="3.30.420.40">
    <property type="match status" value="2"/>
</dbReference>
<name>A0A919Y0J0_9BACL</name>
<dbReference type="InterPro" id="IPR043129">
    <property type="entry name" value="ATPase_NBD"/>
</dbReference>
<keyword evidence="1" id="KW-0547">Nucleotide-binding</keyword>
<dbReference type="PANTHER" id="PTHR30605">
    <property type="entry name" value="ANHYDRO-N-ACETYLMURAMIC ACID KINASE"/>
    <property type="match status" value="1"/>
</dbReference>
<comment type="function">
    <text evidence="1">Catalyzes the specific phosphorylation of 1,6-anhydro-N-acetylmuramic acid (anhMurNAc) with the simultaneous cleavage of the 1,6-anhydro ring, generating MurNAc-6-P. Is required for the utilization of anhMurNAc either imported from the medium or derived from its own cell wall murein, and thus plays a role in cell wall recycling.</text>
</comment>
<keyword evidence="1" id="KW-0808">Transferase</keyword>
<comment type="pathway">
    <text evidence="1">Amino-sugar metabolism; 1,6-anhydro-N-acetylmuramate degradation.</text>
</comment>
<dbReference type="GO" id="GO:0009254">
    <property type="term" value="P:peptidoglycan turnover"/>
    <property type="evidence" value="ECO:0007669"/>
    <property type="project" value="UniProtKB-UniRule"/>
</dbReference>
<dbReference type="CDD" id="cd24050">
    <property type="entry name" value="ASKHA_NBD_ANMK"/>
    <property type="match status" value="1"/>
</dbReference>
<dbReference type="Pfam" id="PF03702">
    <property type="entry name" value="AnmK"/>
    <property type="match status" value="1"/>
</dbReference>
<proteinExistence type="inferred from homology"/>
<dbReference type="RefSeq" id="WP_301627225.1">
    <property type="nucleotide sequence ID" value="NZ_BORS01000006.1"/>
</dbReference>
<dbReference type="GO" id="GO:0097175">
    <property type="term" value="P:1,6-anhydro-N-acetyl-beta-muramic acid catabolic process"/>
    <property type="evidence" value="ECO:0007669"/>
    <property type="project" value="UniProtKB-UniRule"/>
</dbReference>
<dbReference type="EMBL" id="BORS01000006">
    <property type="protein sequence ID" value="GIO42407.1"/>
    <property type="molecule type" value="Genomic_DNA"/>
</dbReference>
<dbReference type="NCBIfam" id="NF007148">
    <property type="entry name" value="PRK09585.3-2"/>
    <property type="match status" value="1"/>
</dbReference>
<dbReference type="EC" id="2.7.1.170" evidence="1"/>
<dbReference type="SUPFAM" id="SSF53067">
    <property type="entry name" value="Actin-like ATPase domain"/>
    <property type="match status" value="1"/>
</dbReference>
<reference evidence="2" key="1">
    <citation type="submission" date="2021-03" db="EMBL/GenBank/DDBJ databases">
        <title>Antimicrobial resistance genes in bacteria isolated from Japanese honey, and their potential for conferring macrolide and lincosamide resistance in the American foulbrood pathogen Paenibacillus larvae.</title>
        <authorList>
            <person name="Okamoto M."/>
            <person name="Kumagai M."/>
            <person name="Kanamori H."/>
            <person name="Takamatsu D."/>
        </authorList>
    </citation>
    <scope>NUCLEOTIDE SEQUENCE</scope>
    <source>
        <strain evidence="2">J41TS4</strain>
    </source>
</reference>